<dbReference type="InterPro" id="IPR014001">
    <property type="entry name" value="Helicase_ATP-bd"/>
</dbReference>
<dbReference type="Gene3D" id="1.10.150.20">
    <property type="entry name" value="5' to 3' exonuclease, C-terminal subdomain"/>
    <property type="match status" value="1"/>
</dbReference>
<dbReference type="Pfam" id="PF00271">
    <property type="entry name" value="Helicase_C"/>
    <property type="match status" value="1"/>
</dbReference>
<dbReference type="RefSeq" id="WP_015018219.1">
    <property type="nucleotide sequence ID" value="NC_018719.1"/>
</dbReference>
<evidence type="ECO:0000259" key="11">
    <source>
        <dbReference type="PROSITE" id="PS51192"/>
    </source>
</evidence>
<dbReference type="InterPro" id="IPR003583">
    <property type="entry name" value="Hlx-hairpin-Hlx_DNA-bd_motif"/>
</dbReference>
<dbReference type="GO" id="GO:0003677">
    <property type="term" value="F:DNA binding"/>
    <property type="evidence" value="ECO:0007669"/>
    <property type="project" value="UniProtKB-UniRule"/>
</dbReference>
<keyword evidence="2 10" id="KW-0227">DNA damage</keyword>
<dbReference type="OrthoDB" id="371946at2157"/>
<dbReference type="SUPFAM" id="SSF52540">
    <property type="entry name" value="P-loop containing nucleoside triphosphate hydrolases"/>
    <property type="match status" value="1"/>
</dbReference>
<keyword evidence="1 10" id="KW-0547">Nucleotide-binding</keyword>
<evidence type="ECO:0000313" key="13">
    <source>
        <dbReference type="EMBL" id="AFU57674.1"/>
    </source>
</evidence>
<keyword evidence="4 10" id="KW-0347">Helicase</keyword>
<dbReference type="PANTHER" id="PTHR47961">
    <property type="entry name" value="DNA POLYMERASE THETA, PUTATIVE (AFU_ORTHOLOGUE AFUA_1G05260)-RELATED"/>
    <property type="match status" value="1"/>
</dbReference>
<keyword evidence="7 10" id="KW-0234">DNA repair</keyword>
<dbReference type="EC" id="5.6.2.4" evidence="10"/>
<dbReference type="Gene3D" id="3.40.50.300">
    <property type="entry name" value="P-loop containing nucleotide triphosphate hydrolases"/>
    <property type="match status" value="2"/>
</dbReference>
<proteinExistence type="inferred from homology"/>
<dbReference type="Pfam" id="PF14520">
    <property type="entry name" value="HHH_5"/>
    <property type="match status" value="1"/>
</dbReference>
<evidence type="ECO:0000256" key="5">
    <source>
        <dbReference type="ARBA" id="ARBA00022840"/>
    </source>
</evidence>
<dbReference type="PANTHER" id="PTHR47961:SF10">
    <property type="entry name" value="ATP-DEPENDENT DNA HELICASE HEL308"/>
    <property type="match status" value="1"/>
</dbReference>
<evidence type="ECO:0000259" key="12">
    <source>
        <dbReference type="PROSITE" id="PS51194"/>
    </source>
</evidence>
<dbReference type="InParanoid" id="K0IM99"/>
<comment type="catalytic activity">
    <reaction evidence="10">
        <text>ATP + H2O = ADP + phosphate + H(+)</text>
        <dbReference type="Rhea" id="RHEA:13065"/>
        <dbReference type="ChEBI" id="CHEBI:15377"/>
        <dbReference type="ChEBI" id="CHEBI:15378"/>
        <dbReference type="ChEBI" id="CHEBI:30616"/>
        <dbReference type="ChEBI" id="CHEBI:43474"/>
        <dbReference type="ChEBI" id="CHEBI:456216"/>
        <dbReference type="EC" id="5.6.2.4"/>
    </reaction>
</comment>
<keyword evidence="5 10" id="KW-0067">ATP-binding</keyword>
<dbReference type="SMART" id="SM00278">
    <property type="entry name" value="HhH1"/>
    <property type="match status" value="2"/>
</dbReference>
<keyword evidence="6 10" id="KW-0238">DNA-binding</keyword>
<dbReference type="HAMAP" id="MF_00442">
    <property type="entry name" value="Helicase_Hel308"/>
    <property type="match status" value="1"/>
</dbReference>
<evidence type="ECO:0000256" key="3">
    <source>
        <dbReference type="ARBA" id="ARBA00022801"/>
    </source>
</evidence>
<feature type="domain" description="Helicase C-terminal" evidence="12">
    <location>
        <begin position="242"/>
        <end position="445"/>
    </location>
</feature>
<dbReference type="Pfam" id="PF00270">
    <property type="entry name" value="DEAD"/>
    <property type="match status" value="1"/>
</dbReference>
<evidence type="ECO:0000256" key="4">
    <source>
        <dbReference type="ARBA" id="ARBA00022806"/>
    </source>
</evidence>
<dbReference type="FunCoup" id="K0IM99">
    <property type="interactions" value="86"/>
</dbReference>
<reference evidence="13 14" key="1">
    <citation type="journal article" date="2012" name="Environ. Microbiol.">
        <title>The genome of the ammonia-oxidizing Candidatus Nitrososphaera gargensis: insights into metabolic versatility and environmental adaptations.</title>
        <authorList>
            <person name="Spang A."/>
            <person name="Poehlein A."/>
            <person name="Offre P."/>
            <person name="Zumbragel S."/>
            <person name="Haider S."/>
            <person name="Rychlik N."/>
            <person name="Nowka B."/>
            <person name="Schmeisser C."/>
            <person name="Lebedeva E.V."/>
            <person name="Rattei T."/>
            <person name="Bohm C."/>
            <person name="Schmid M."/>
            <person name="Galushko A."/>
            <person name="Hatzenpichler R."/>
            <person name="Weinmaier T."/>
            <person name="Daniel R."/>
            <person name="Schleper C."/>
            <person name="Spieck E."/>
            <person name="Streit W."/>
            <person name="Wagner M."/>
        </authorList>
    </citation>
    <scope>NUCLEOTIDE SEQUENCE [LARGE SCALE GENOMIC DNA]</scope>
    <source>
        <strain evidence="14">Ga9.2</strain>
    </source>
</reference>
<dbReference type="SMART" id="SM00487">
    <property type="entry name" value="DEXDc"/>
    <property type="match status" value="1"/>
</dbReference>
<evidence type="ECO:0000313" key="14">
    <source>
        <dbReference type="Proteomes" id="UP000008037"/>
    </source>
</evidence>
<dbReference type="PROSITE" id="PS51192">
    <property type="entry name" value="HELICASE_ATP_BIND_1"/>
    <property type="match status" value="1"/>
</dbReference>
<comment type="subunit">
    <text evidence="10">Monomer.</text>
</comment>
<dbReference type="Gene3D" id="1.10.3380.30">
    <property type="match status" value="1"/>
</dbReference>
<dbReference type="HOGENOM" id="CLU_006553_3_0_2"/>
<dbReference type="GO" id="GO:0016887">
    <property type="term" value="F:ATP hydrolysis activity"/>
    <property type="evidence" value="ECO:0007669"/>
    <property type="project" value="RHEA"/>
</dbReference>
<feature type="domain" description="Helicase ATP-binding" evidence="11">
    <location>
        <begin position="34"/>
        <end position="208"/>
    </location>
</feature>
<dbReference type="CDD" id="cd18795">
    <property type="entry name" value="SF2_C_Ski2"/>
    <property type="match status" value="1"/>
</dbReference>
<evidence type="ECO:0000256" key="9">
    <source>
        <dbReference type="ARBA" id="ARBA00034617"/>
    </source>
</evidence>
<keyword evidence="3 10" id="KW-0378">Hydrolase</keyword>
<name>K0IM99_NITGG</name>
<protein>
    <recommendedName>
        <fullName evidence="10">ATP-dependent DNA helicase Hel308</fullName>
        <ecNumber evidence="10">5.6.2.4</ecNumber>
    </recommendedName>
    <alternativeName>
        <fullName evidence="10">DNA 3'-5' helicase Hel308</fullName>
    </alternativeName>
</protein>
<keyword evidence="14" id="KW-1185">Reference proteome</keyword>
<comment type="catalytic activity">
    <reaction evidence="9 10">
        <text>Couples ATP hydrolysis with the unwinding of duplex DNA by translocating in the 3'-5' direction.</text>
        <dbReference type="EC" id="5.6.2.4"/>
    </reaction>
</comment>
<dbReference type="STRING" id="1237085.Ngar_c07310"/>
<evidence type="ECO:0000256" key="8">
    <source>
        <dbReference type="ARBA" id="ARBA00023235"/>
    </source>
</evidence>
<dbReference type="InterPro" id="IPR048772">
    <property type="entry name" value="Hel308-like_dom4"/>
</dbReference>
<dbReference type="SUPFAM" id="SSF46785">
    <property type="entry name" value="Winged helix' DNA-binding domain"/>
    <property type="match status" value="1"/>
</dbReference>
<dbReference type="AlphaFoldDB" id="K0IM99"/>
<dbReference type="InterPro" id="IPR022965">
    <property type="entry name" value="Helicase_Hel308"/>
</dbReference>
<dbReference type="InterPro" id="IPR036390">
    <property type="entry name" value="WH_DNA-bd_sf"/>
</dbReference>
<evidence type="ECO:0000256" key="6">
    <source>
        <dbReference type="ARBA" id="ARBA00023125"/>
    </source>
</evidence>
<evidence type="ECO:0000256" key="10">
    <source>
        <dbReference type="HAMAP-Rule" id="MF_00442"/>
    </source>
</evidence>
<dbReference type="Pfam" id="PF21280">
    <property type="entry name" value="Helicase_dom4_arc"/>
    <property type="match status" value="1"/>
</dbReference>
<dbReference type="GO" id="GO:0006281">
    <property type="term" value="P:DNA repair"/>
    <property type="evidence" value="ECO:0007669"/>
    <property type="project" value="UniProtKB-UniRule"/>
</dbReference>
<dbReference type="PATRIC" id="fig|1237085.11.peg.706"/>
<feature type="binding site" evidence="10">
    <location>
        <position position="29"/>
    </location>
    <ligand>
        <name>ATP</name>
        <dbReference type="ChEBI" id="CHEBI:30616"/>
    </ligand>
</feature>
<dbReference type="KEGG" id="nga:Ngar_c07310"/>
<keyword evidence="8 10" id="KW-0413">Isomerase</keyword>
<dbReference type="GeneID" id="13795126"/>
<dbReference type="InterPro" id="IPR011545">
    <property type="entry name" value="DEAD/DEAH_box_helicase_dom"/>
</dbReference>
<dbReference type="InterPro" id="IPR027417">
    <property type="entry name" value="P-loop_NTPase"/>
</dbReference>
<evidence type="ECO:0000256" key="7">
    <source>
        <dbReference type="ARBA" id="ARBA00023204"/>
    </source>
</evidence>
<organism evidence="13 14">
    <name type="scientific">Nitrososphaera gargensis (strain Ga9.2)</name>
    <dbReference type="NCBI Taxonomy" id="1237085"/>
    <lineage>
        <taxon>Archaea</taxon>
        <taxon>Nitrososphaerota</taxon>
        <taxon>Nitrososphaeria</taxon>
        <taxon>Nitrososphaerales</taxon>
        <taxon>Nitrososphaeraceae</taxon>
        <taxon>Nitrososphaera</taxon>
    </lineage>
</organism>
<dbReference type="SMART" id="SM00490">
    <property type="entry name" value="HELICc"/>
    <property type="match status" value="1"/>
</dbReference>
<evidence type="ECO:0000256" key="2">
    <source>
        <dbReference type="ARBA" id="ARBA00022763"/>
    </source>
</evidence>
<dbReference type="SUPFAM" id="SSF158702">
    <property type="entry name" value="Sec63 N-terminal domain-like"/>
    <property type="match status" value="1"/>
</dbReference>
<dbReference type="PROSITE" id="PS51194">
    <property type="entry name" value="HELICASE_CTER"/>
    <property type="match status" value="1"/>
</dbReference>
<accession>K0IM99</accession>
<comment type="function">
    <text evidence="10">DNA-dependent ATPase and 3'-5' DNA helicase that may be involved in repair of stalled replication forks.</text>
</comment>
<dbReference type="EMBL" id="CP002408">
    <property type="protein sequence ID" value="AFU57674.1"/>
    <property type="molecule type" value="Genomic_DNA"/>
</dbReference>
<dbReference type="GO" id="GO:0005524">
    <property type="term" value="F:ATP binding"/>
    <property type="evidence" value="ECO:0007669"/>
    <property type="project" value="UniProtKB-UniRule"/>
</dbReference>
<dbReference type="InterPro" id="IPR001650">
    <property type="entry name" value="Helicase_C-like"/>
</dbReference>
<dbReference type="Proteomes" id="UP000008037">
    <property type="component" value="Chromosome"/>
</dbReference>
<dbReference type="GO" id="GO:0043138">
    <property type="term" value="F:3'-5' DNA helicase activity"/>
    <property type="evidence" value="ECO:0007669"/>
    <property type="project" value="UniProtKB-UniRule"/>
</dbReference>
<evidence type="ECO:0000256" key="1">
    <source>
        <dbReference type="ARBA" id="ARBA00022741"/>
    </source>
</evidence>
<dbReference type="InterPro" id="IPR050474">
    <property type="entry name" value="Hel308_SKI2-like"/>
</dbReference>
<comment type="similarity">
    <text evidence="10">Belongs to the helicase family. Hel308 subfamily.</text>
</comment>
<sequence>MLQVSAAITDGAVKALLSNLGYSSLYPPQKMALERGILEGKRMLVTTPTASGKTLIAMMAILKAVEKGTKAVYLTPLRALASEKYDDLKVLEQLDLGSGEKKKIRVAIATSDYDSSGKELAGADVIVLTNEKMDMLFRHNAEWLGDVGLFVSDEVHLIGDRERGPTLEMMLTKIRKHYPQSQVVALSATVANSDEIADWLGCELVESDWRPTKLVEGVYEYGAVRMGDGSRFKVTSSGVSSAVDLALDSLEGGGQALIFAETRKRAVSLAAKAVEGTYRRLDKAERELAASASSDIIAKGDDSETTKTLAQLVAKGVAFHHAGLGPSSRCIVEDSFKKGIIKILTATPTLAAGVNLPARRVVIASILRYDSDYGGSVPISVLEYKQLCGRAGRPKYDTSGEAIIVSESGVNAEELYDHYVLGSPEPLRSQLSSDSAVRFHLLSTIATVPGMKKPEIHELFASTLFARQYRSATVEFKVESALEYLEQEDLVKSKNDRYIATEFGRCTSLLYIDPVTAVAFRNALERVERREDGGKHKHTLGFLHLITSSPDFYPKLSLRKKDYDELSLLIQDRGSELLCSVSEYDCTRSFWALCEWMEETSDKVLGDKLGVEPGDMHRMVETGEWLAYSLYEMAKLLRREDLLAELYNLRTRIRYGVKEELLPLVALEGIGRVRARALYSAGLTDIGKIAKAPEAKLAGIPKIGPAVAEKLKDQLNKKKRLGQQ</sequence>
<gene>
    <name evidence="10" type="primary">hel308</name>
    <name evidence="13" type="ordered locus">Ngar_c07310</name>
</gene>